<feature type="signal peptide" evidence="1">
    <location>
        <begin position="1"/>
        <end position="22"/>
    </location>
</feature>
<gene>
    <name evidence="2" type="ORF">ACFO0R_09215</name>
</gene>
<comment type="caution">
    <text evidence="2">The sequence shown here is derived from an EMBL/GenBank/DDBJ whole genome shotgun (WGS) entry which is preliminary data.</text>
</comment>
<feature type="chain" id="PRO_5046202547" description="Lipoprotein" evidence="1">
    <location>
        <begin position="23"/>
        <end position="369"/>
    </location>
</feature>
<dbReference type="PROSITE" id="PS51257">
    <property type="entry name" value="PROKAR_LIPOPROTEIN"/>
    <property type="match status" value="1"/>
</dbReference>
<sequence>MQLKKTGLCAALCALALLGGCASPLTNKSADEATRKVVIQNWNSRGYNIDADIGFDELRMAKPKHADEEVSELEMTEVMDQVARSMRFSVKGALDASGGRLELIPALRLERRNLLVSVQLPLQFHAKDMSLLVDPSAAYLFLPDLRPYEGKFLRVRLPQRVADNFPLKAMYQAMPKLLDEAYAKVDKQAFSFQPLDERARELGARYQLRIAMNHAQENQLATHIVDGLIKVAQQEAARKPQLKPGPLGSESLLQLIKSLLSVTEANPLNSNTVSDLYVSRGGDLLAIRQTIRFNSPDFRGQAHADIRYSHLGKPVFAFQPGAADIVDLEQLEKPEWLKPLGLALRALDQPPAAAGEGAAETAPDASAAQ</sequence>
<reference evidence="3" key="1">
    <citation type="journal article" date="2019" name="Int. J. Syst. Evol. Microbiol.">
        <title>The Global Catalogue of Microorganisms (GCM) 10K type strain sequencing project: providing services to taxonomists for standard genome sequencing and annotation.</title>
        <authorList>
            <consortium name="The Broad Institute Genomics Platform"/>
            <consortium name="The Broad Institute Genome Sequencing Center for Infectious Disease"/>
            <person name="Wu L."/>
            <person name="Ma J."/>
        </authorList>
    </citation>
    <scope>NUCLEOTIDE SEQUENCE [LARGE SCALE GENOMIC DNA]</scope>
    <source>
        <strain evidence="3">CGMCC 4.7608</strain>
    </source>
</reference>
<dbReference type="EMBL" id="JBHSEK010000004">
    <property type="protein sequence ID" value="MFC4489800.1"/>
    <property type="molecule type" value="Genomic_DNA"/>
</dbReference>
<keyword evidence="1" id="KW-0732">Signal</keyword>
<name>A0ABV8ZTE2_9NEIS</name>
<protein>
    <recommendedName>
        <fullName evidence="4">Lipoprotein</fullName>
    </recommendedName>
</protein>
<evidence type="ECO:0000313" key="3">
    <source>
        <dbReference type="Proteomes" id="UP001595999"/>
    </source>
</evidence>
<accession>A0ABV8ZTE2</accession>
<proteinExistence type="predicted"/>
<organism evidence="2 3">
    <name type="scientific">Chromobacterium aquaticum</name>
    <dbReference type="NCBI Taxonomy" id="467180"/>
    <lineage>
        <taxon>Bacteria</taxon>
        <taxon>Pseudomonadati</taxon>
        <taxon>Pseudomonadota</taxon>
        <taxon>Betaproteobacteria</taxon>
        <taxon>Neisseriales</taxon>
        <taxon>Chromobacteriaceae</taxon>
        <taxon>Chromobacterium</taxon>
    </lineage>
</organism>
<evidence type="ECO:0000313" key="2">
    <source>
        <dbReference type="EMBL" id="MFC4489800.1"/>
    </source>
</evidence>
<dbReference type="Proteomes" id="UP001595999">
    <property type="component" value="Unassembled WGS sequence"/>
</dbReference>
<evidence type="ECO:0008006" key="4">
    <source>
        <dbReference type="Google" id="ProtNLM"/>
    </source>
</evidence>
<evidence type="ECO:0000256" key="1">
    <source>
        <dbReference type="SAM" id="SignalP"/>
    </source>
</evidence>
<keyword evidence="3" id="KW-1185">Reference proteome</keyword>
<dbReference type="RefSeq" id="WP_231462408.1">
    <property type="nucleotide sequence ID" value="NZ_JAJOHW010000071.1"/>
</dbReference>